<name>A0A0F9EM83_9ZZZZ</name>
<gene>
    <name evidence="1" type="ORF">LCGC14_2135920</name>
</gene>
<comment type="caution">
    <text evidence="1">The sequence shown here is derived from an EMBL/GenBank/DDBJ whole genome shotgun (WGS) entry which is preliminary data.</text>
</comment>
<reference evidence="1" key="1">
    <citation type="journal article" date="2015" name="Nature">
        <title>Complex archaea that bridge the gap between prokaryotes and eukaryotes.</title>
        <authorList>
            <person name="Spang A."/>
            <person name="Saw J.H."/>
            <person name="Jorgensen S.L."/>
            <person name="Zaremba-Niedzwiedzka K."/>
            <person name="Martijn J."/>
            <person name="Lind A.E."/>
            <person name="van Eijk R."/>
            <person name="Schleper C."/>
            <person name="Guy L."/>
            <person name="Ettema T.J."/>
        </authorList>
    </citation>
    <scope>NUCLEOTIDE SEQUENCE</scope>
</reference>
<proteinExistence type="predicted"/>
<dbReference type="AlphaFoldDB" id="A0A0F9EM83"/>
<accession>A0A0F9EM83</accession>
<feature type="non-terminal residue" evidence="1">
    <location>
        <position position="26"/>
    </location>
</feature>
<organism evidence="1">
    <name type="scientific">marine sediment metagenome</name>
    <dbReference type="NCBI Taxonomy" id="412755"/>
    <lineage>
        <taxon>unclassified sequences</taxon>
        <taxon>metagenomes</taxon>
        <taxon>ecological metagenomes</taxon>
    </lineage>
</organism>
<evidence type="ECO:0000313" key="1">
    <source>
        <dbReference type="EMBL" id="KKL67346.1"/>
    </source>
</evidence>
<protein>
    <submittedName>
        <fullName evidence="1">Uncharacterized protein</fullName>
    </submittedName>
</protein>
<sequence length="26" mass="2800">MTSGSLGTNSVLLNSQEYRLARTVSD</sequence>
<dbReference type="EMBL" id="LAZR01026890">
    <property type="protein sequence ID" value="KKL67346.1"/>
    <property type="molecule type" value="Genomic_DNA"/>
</dbReference>